<dbReference type="InterPro" id="IPR005297">
    <property type="entry name" value="Lipoprotein_repeat"/>
</dbReference>
<keyword evidence="1" id="KW-0732">Signal</keyword>
<dbReference type="AlphaFoldDB" id="A0A3A1YZ42"/>
<dbReference type="EMBL" id="NQYH01000001">
    <property type="protein sequence ID" value="RIY42569.1"/>
    <property type="molecule type" value="Genomic_DNA"/>
</dbReference>
<evidence type="ECO:0000313" key="3">
    <source>
        <dbReference type="Proteomes" id="UP000266206"/>
    </source>
</evidence>
<name>A0A3A1YZ42_9BURK</name>
<dbReference type="Pfam" id="PF03640">
    <property type="entry name" value="Lipoprotein_15"/>
    <property type="match status" value="2"/>
</dbReference>
<reference evidence="2 3" key="1">
    <citation type="submission" date="2017-08" db="EMBL/GenBank/DDBJ databases">
        <title>Pusillimonas indicus sp. nov., a member of the family Alcaligenaceae isolated from surface seawater.</title>
        <authorList>
            <person name="Li J."/>
        </authorList>
    </citation>
    <scope>NUCLEOTIDE SEQUENCE [LARGE SCALE GENOMIC DNA]</scope>
    <source>
        <strain evidence="2 3">L52-1-41</strain>
    </source>
</reference>
<dbReference type="Proteomes" id="UP000266206">
    <property type="component" value="Unassembled WGS sequence"/>
</dbReference>
<comment type="caution">
    <text evidence="2">The sequence shown here is derived from an EMBL/GenBank/DDBJ whole genome shotgun (WGS) entry which is preliminary data.</text>
</comment>
<dbReference type="GO" id="GO:0043448">
    <property type="term" value="P:alkane catabolic process"/>
    <property type="evidence" value="ECO:0007669"/>
    <property type="project" value="TreeGrafter"/>
</dbReference>
<feature type="signal peptide" evidence="1">
    <location>
        <begin position="1"/>
        <end position="23"/>
    </location>
</feature>
<sequence>MKMLMNATLAAITLVAGLSVAGAAGPAMVTVQESSLGAHLADGEGRSLYLFKADEPGKSTCFDACATAWPPLTSDGEPQAGAGVNAGALGSLKRPDGTMQVTYNGWPLYYFIKDKAPGDTMGQDVKGFSAEWYLVTPSGKEVHSK</sequence>
<evidence type="ECO:0000313" key="2">
    <source>
        <dbReference type="EMBL" id="RIY42569.1"/>
    </source>
</evidence>
<dbReference type="OrthoDB" id="9800666at2"/>
<proteinExistence type="predicted"/>
<evidence type="ECO:0008006" key="4">
    <source>
        <dbReference type="Google" id="ProtNLM"/>
    </source>
</evidence>
<dbReference type="PANTHER" id="PTHR39335">
    <property type="entry name" value="BLL4220 PROTEIN"/>
    <property type="match status" value="1"/>
</dbReference>
<protein>
    <recommendedName>
        <fullName evidence="4">Lipoprotein</fullName>
    </recommendedName>
</protein>
<feature type="chain" id="PRO_5017266223" description="Lipoprotein" evidence="1">
    <location>
        <begin position="24"/>
        <end position="145"/>
    </location>
</feature>
<accession>A0A3A1YZ42</accession>
<organism evidence="2 3">
    <name type="scientific">Neopusillimonas maritima</name>
    <dbReference type="NCBI Taxonomy" id="2026239"/>
    <lineage>
        <taxon>Bacteria</taxon>
        <taxon>Pseudomonadati</taxon>
        <taxon>Pseudomonadota</taxon>
        <taxon>Betaproteobacteria</taxon>
        <taxon>Burkholderiales</taxon>
        <taxon>Alcaligenaceae</taxon>
        <taxon>Neopusillimonas</taxon>
    </lineage>
</organism>
<evidence type="ECO:0000256" key="1">
    <source>
        <dbReference type="SAM" id="SignalP"/>
    </source>
</evidence>
<dbReference type="RefSeq" id="WP_119515498.1">
    <property type="nucleotide sequence ID" value="NZ_NQYH01000001.1"/>
</dbReference>
<dbReference type="PANTHER" id="PTHR39335:SF1">
    <property type="entry name" value="BLL4220 PROTEIN"/>
    <property type="match status" value="1"/>
</dbReference>
<gene>
    <name evidence="2" type="ORF">CJP73_03875</name>
</gene>